<evidence type="ECO:0000313" key="4">
    <source>
        <dbReference type="Proteomes" id="UP001224775"/>
    </source>
</evidence>
<sequence length="471" mass="51420">MSFQYNTATSFSEETYLESFVEAVSWTLPSDLQRSLQHLQMLDNESTKLMKRWRDTQDSCLHGVESALLGAYRGDGEDDKSIIPPPSTPLDNGNGGTKRKSPVNNSSERKKACYKCRNKKVKCDGKQSFCLLKEEFYNTAISISANSGGGEGSVLLGDNGVTSSSYTTDYYSPPQKKSRLSAANNDDDTMKQSSSTAAAAATLPKLDTSRPPTTAELRTALQSRHPHYTRQRETMTTMYHQLQQCSREKINTANQLKSMIDMALGRLIRDRNKFEQDLGLSSSSTATGGGVGSRAVFSAASSLNQAGMVGGGDVASAVATSAAINTTATTTAAAATEPHAITTTPSTSPNTNKDLAAIQTTPNSPDWILAKIISYNKYTKMYTLSDEDMASNEIYTIPERQVRPLLLKNNHKWTKGEAIYAVYPDTTSFYPAVVNYCTKNGHVMVQFNDDWDASGVIHEKAIPMQHVMKAP</sequence>
<dbReference type="GO" id="GO:0000124">
    <property type="term" value="C:SAGA complex"/>
    <property type="evidence" value="ECO:0007669"/>
    <property type="project" value="InterPro"/>
</dbReference>
<dbReference type="Pfam" id="PF07039">
    <property type="entry name" value="SGF29_Tudor"/>
    <property type="match status" value="1"/>
</dbReference>
<dbReference type="CDD" id="cd00067">
    <property type="entry name" value="GAL4"/>
    <property type="match status" value="1"/>
</dbReference>
<dbReference type="Pfam" id="PF12998">
    <property type="entry name" value="ING"/>
    <property type="match status" value="2"/>
</dbReference>
<feature type="region of interest" description="Disordered" evidence="1">
    <location>
        <begin position="330"/>
        <end position="358"/>
    </location>
</feature>
<dbReference type="InterPro" id="IPR047288">
    <property type="entry name" value="Tudor_SGF29_rpt1"/>
</dbReference>
<feature type="compositionally biased region" description="Low complexity" evidence="1">
    <location>
        <begin position="330"/>
        <end position="352"/>
    </location>
</feature>
<feature type="domain" description="SGF29 C-terminal" evidence="2">
    <location>
        <begin position="345"/>
        <end position="471"/>
    </location>
</feature>
<reference evidence="3" key="1">
    <citation type="submission" date="2023-06" db="EMBL/GenBank/DDBJ databases">
        <title>Survivors Of The Sea: Transcriptome response of Skeletonema marinoi to long-term dormancy.</title>
        <authorList>
            <person name="Pinder M.I.M."/>
            <person name="Kourtchenko O."/>
            <person name="Robertson E.K."/>
            <person name="Larsson T."/>
            <person name="Maumus F."/>
            <person name="Osuna-Cruz C.M."/>
            <person name="Vancaester E."/>
            <person name="Stenow R."/>
            <person name="Vandepoele K."/>
            <person name="Ploug H."/>
            <person name="Bruchert V."/>
            <person name="Godhe A."/>
            <person name="Topel M."/>
        </authorList>
    </citation>
    <scope>NUCLEOTIDE SEQUENCE</scope>
    <source>
        <strain evidence="3">R05AC</strain>
    </source>
</reference>
<evidence type="ECO:0000256" key="1">
    <source>
        <dbReference type="SAM" id="MobiDB-lite"/>
    </source>
</evidence>
<evidence type="ECO:0000259" key="2">
    <source>
        <dbReference type="PROSITE" id="PS51518"/>
    </source>
</evidence>
<dbReference type="EMBL" id="JATAAI010000007">
    <property type="protein sequence ID" value="KAK1744241.1"/>
    <property type="molecule type" value="Genomic_DNA"/>
</dbReference>
<dbReference type="PANTHER" id="PTHR21539:SF0">
    <property type="entry name" value="SAGA-ASSOCIATED FACTOR 29"/>
    <property type="match status" value="1"/>
</dbReference>
<accession>A0AAD8YFG7</accession>
<dbReference type="GO" id="GO:0008270">
    <property type="term" value="F:zinc ion binding"/>
    <property type="evidence" value="ECO:0007669"/>
    <property type="project" value="InterPro"/>
</dbReference>
<evidence type="ECO:0000313" key="3">
    <source>
        <dbReference type="EMBL" id="KAK1744241.1"/>
    </source>
</evidence>
<dbReference type="Gene3D" id="2.30.30.140">
    <property type="match status" value="2"/>
</dbReference>
<dbReference type="InterPro" id="IPR010750">
    <property type="entry name" value="SGF29_tudor-like_dom"/>
</dbReference>
<dbReference type="InterPro" id="IPR037802">
    <property type="entry name" value="SGF29"/>
</dbReference>
<feature type="region of interest" description="Disordered" evidence="1">
    <location>
        <begin position="75"/>
        <end position="109"/>
    </location>
</feature>
<dbReference type="PANTHER" id="PTHR21539">
    <property type="entry name" value="SAGA-ASSOCIATED FACTOR 29"/>
    <property type="match status" value="1"/>
</dbReference>
<dbReference type="SMART" id="SM01408">
    <property type="entry name" value="ING"/>
    <property type="match status" value="1"/>
</dbReference>
<dbReference type="GO" id="GO:0000981">
    <property type="term" value="F:DNA-binding transcription factor activity, RNA polymerase II-specific"/>
    <property type="evidence" value="ECO:0007669"/>
    <property type="project" value="InterPro"/>
</dbReference>
<dbReference type="CDD" id="cd20393">
    <property type="entry name" value="Tudor_SGF29_rpt1"/>
    <property type="match status" value="1"/>
</dbReference>
<protein>
    <submittedName>
        <fullName evidence="3">SAGA-associated factor 29</fullName>
    </submittedName>
</protein>
<dbReference type="AlphaFoldDB" id="A0AAD8YFG7"/>
<dbReference type="Proteomes" id="UP001224775">
    <property type="component" value="Unassembled WGS sequence"/>
</dbReference>
<keyword evidence="4" id="KW-1185">Reference proteome</keyword>
<dbReference type="PROSITE" id="PS51518">
    <property type="entry name" value="SGF29_C"/>
    <property type="match status" value="1"/>
</dbReference>
<proteinExistence type="predicted"/>
<feature type="region of interest" description="Disordered" evidence="1">
    <location>
        <begin position="165"/>
        <end position="190"/>
    </location>
</feature>
<gene>
    <name evidence="3" type="ORF">QTG54_004774</name>
</gene>
<dbReference type="InterPro" id="IPR001138">
    <property type="entry name" value="Zn2Cys6_DnaBD"/>
</dbReference>
<name>A0AAD8YFG7_9STRA</name>
<organism evidence="3 4">
    <name type="scientific">Skeletonema marinoi</name>
    <dbReference type="NCBI Taxonomy" id="267567"/>
    <lineage>
        <taxon>Eukaryota</taxon>
        <taxon>Sar</taxon>
        <taxon>Stramenopiles</taxon>
        <taxon>Ochrophyta</taxon>
        <taxon>Bacillariophyta</taxon>
        <taxon>Coscinodiscophyceae</taxon>
        <taxon>Thalassiosirophycidae</taxon>
        <taxon>Thalassiosirales</taxon>
        <taxon>Skeletonemataceae</taxon>
        <taxon>Skeletonema</taxon>
        <taxon>Skeletonema marinoi-dohrnii complex</taxon>
    </lineage>
</organism>
<dbReference type="InterPro" id="IPR024610">
    <property type="entry name" value="ING_N_histone-binding"/>
</dbReference>
<comment type="caution">
    <text evidence="3">The sequence shown here is derived from an EMBL/GenBank/DDBJ whole genome shotgun (WGS) entry which is preliminary data.</text>
</comment>